<organism evidence="1 2">
    <name type="scientific">Melastoma candidum</name>
    <dbReference type="NCBI Taxonomy" id="119954"/>
    <lineage>
        <taxon>Eukaryota</taxon>
        <taxon>Viridiplantae</taxon>
        <taxon>Streptophyta</taxon>
        <taxon>Embryophyta</taxon>
        <taxon>Tracheophyta</taxon>
        <taxon>Spermatophyta</taxon>
        <taxon>Magnoliopsida</taxon>
        <taxon>eudicotyledons</taxon>
        <taxon>Gunneridae</taxon>
        <taxon>Pentapetalae</taxon>
        <taxon>rosids</taxon>
        <taxon>malvids</taxon>
        <taxon>Myrtales</taxon>
        <taxon>Melastomataceae</taxon>
        <taxon>Melastomatoideae</taxon>
        <taxon>Melastomateae</taxon>
        <taxon>Melastoma</taxon>
    </lineage>
</organism>
<evidence type="ECO:0000313" key="1">
    <source>
        <dbReference type="EMBL" id="KAI4325336.1"/>
    </source>
</evidence>
<accession>A0ACB9MR62</accession>
<gene>
    <name evidence="1" type="ORF">MLD38_030746</name>
</gene>
<protein>
    <submittedName>
        <fullName evidence="1">Uncharacterized protein</fullName>
    </submittedName>
</protein>
<keyword evidence="2" id="KW-1185">Reference proteome</keyword>
<name>A0ACB9MR62_9MYRT</name>
<comment type="caution">
    <text evidence="1">The sequence shown here is derived from an EMBL/GenBank/DDBJ whole genome shotgun (WGS) entry which is preliminary data.</text>
</comment>
<sequence>MPRKDYPLWELMLKNPSLIKAEVHEWTDGQNQEVGLLEIVRRVISEEEEEKRMCNTRSAVASSMSDCKLQTIAVVREALPPVLPVPQ</sequence>
<evidence type="ECO:0000313" key="2">
    <source>
        <dbReference type="Proteomes" id="UP001057402"/>
    </source>
</evidence>
<proteinExistence type="predicted"/>
<dbReference type="EMBL" id="CM042888">
    <property type="protein sequence ID" value="KAI4325336.1"/>
    <property type="molecule type" value="Genomic_DNA"/>
</dbReference>
<dbReference type="Proteomes" id="UP001057402">
    <property type="component" value="Chromosome 9"/>
</dbReference>
<reference evidence="2" key="1">
    <citation type="journal article" date="2023" name="Front. Plant Sci.">
        <title>Chromosomal-level genome assembly of Melastoma candidum provides insights into trichome evolution.</title>
        <authorList>
            <person name="Zhong Y."/>
            <person name="Wu W."/>
            <person name="Sun C."/>
            <person name="Zou P."/>
            <person name="Liu Y."/>
            <person name="Dai S."/>
            <person name="Zhou R."/>
        </authorList>
    </citation>
    <scope>NUCLEOTIDE SEQUENCE [LARGE SCALE GENOMIC DNA]</scope>
</reference>